<evidence type="ECO:0000256" key="11">
    <source>
        <dbReference type="PROSITE-ProRule" id="PRU00283"/>
    </source>
</evidence>
<proteinExistence type="inferred from homology"/>
<dbReference type="Gene3D" id="2.60.200.20">
    <property type="match status" value="1"/>
</dbReference>
<dbReference type="InterPro" id="IPR001752">
    <property type="entry name" value="Kinesin_motor_dom"/>
</dbReference>
<keyword evidence="15" id="KW-1185">Reference proteome</keyword>
<dbReference type="FunFam" id="3.40.850.10:FF:000063">
    <property type="entry name" value="Kinesin-like protein"/>
    <property type="match status" value="1"/>
</dbReference>
<dbReference type="Pfam" id="PF00225">
    <property type="entry name" value="Kinesin"/>
    <property type="match status" value="1"/>
</dbReference>
<keyword evidence="7" id="KW-0472">Membrane</keyword>
<dbReference type="EMBL" id="JAGXEW010000005">
    <property type="protein sequence ID" value="KAK1171873.1"/>
    <property type="molecule type" value="Genomic_DNA"/>
</dbReference>
<evidence type="ECO:0000259" key="13">
    <source>
        <dbReference type="PROSITE" id="PS50067"/>
    </source>
</evidence>
<evidence type="ECO:0000256" key="2">
    <source>
        <dbReference type="ARBA" id="ARBA00022448"/>
    </source>
</evidence>
<gene>
    <name evidence="14" type="primary">Kif28p</name>
    <name evidence="14" type="ORF">AOXY_G6802</name>
</gene>
<evidence type="ECO:0000256" key="7">
    <source>
        <dbReference type="ARBA" id="ARBA00023136"/>
    </source>
</evidence>
<dbReference type="PANTHER" id="PTHR47117">
    <property type="entry name" value="STAR-RELATED LIPID TRANSFER PROTEIN 9"/>
    <property type="match status" value="1"/>
</dbReference>
<evidence type="ECO:0000256" key="5">
    <source>
        <dbReference type="ARBA" id="ARBA00023054"/>
    </source>
</evidence>
<dbReference type="FunFam" id="2.60.200.20:FF:000034">
    <property type="entry name" value="kinesin-like protein KIF28P"/>
    <property type="match status" value="1"/>
</dbReference>
<dbReference type="SMART" id="SM00129">
    <property type="entry name" value="KISc"/>
    <property type="match status" value="1"/>
</dbReference>
<feature type="binding site" evidence="11">
    <location>
        <begin position="110"/>
        <end position="117"/>
    </location>
    <ligand>
        <name>ATP</name>
        <dbReference type="ChEBI" id="CHEBI:30616"/>
    </ligand>
</feature>
<keyword evidence="5" id="KW-0175">Coiled coil</keyword>
<keyword evidence="8 11" id="KW-0505">Motor protein</keyword>
<organism evidence="14 15">
    <name type="scientific">Acipenser oxyrinchus oxyrinchus</name>
    <dbReference type="NCBI Taxonomy" id="40147"/>
    <lineage>
        <taxon>Eukaryota</taxon>
        <taxon>Metazoa</taxon>
        <taxon>Chordata</taxon>
        <taxon>Craniata</taxon>
        <taxon>Vertebrata</taxon>
        <taxon>Euteleostomi</taxon>
        <taxon>Actinopterygii</taxon>
        <taxon>Chondrostei</taxon>
        <taxon>Acipenseriformes</taxon>
        <taxon>Acipenseridae</taxon>
        <taxon>Acipenser</taxon>
    </lineage>
</organism>
<evidence type="ECO:0000256" key="6">
    <source>
        <dbReference type="ARBA" id="ARBA00023128"/>
    </source>
</evidence>
<keyword evidence="6" id="KW-0496">Mitochondrion</keyword>
<comment type="subcellular location">
    <subcellularLocation>
        <location evidence="1">Mitochondrion membrane</location>
        <topology evidence="1">Peripheral membrane protein</topology>
    </subcellularLocation>
</comment>
<keyword evidence="4 11" id="KW-0067">ATP-binding</keyword>
<keyword evidence="3 11" id="KW-0547">Nucleotide-binding</keyword>
<dbReference type="Proteomes" id="UP001230051">
    <property type="component" value="Unassembled WGS sequence"/>
</dbReference>
<feature type="compositionally biased region" description="Low complexity" evidence="12">
    <location>
        <begin position="946"/>
        <end position="956"/>
    </location>
</feature>
<dbReference type="GO" id="GO:0007018">
    <property type="term" value="P:microtubule-based movement"/>
    <property type="evidence" value="ECO:0007669"/>
    <property type="project" value="InterPro"/>
</dbReference>
<comment type="similarity">
    <text evidence="11">Belongs to the TRAFAC class myosin-kinesin ATPase superfamily. Kinesin family.</text>
</comment>
<accession>A0AAD8GCI5</accession>
<reference evidence="14" key="1">
    <citation type="submission" date="2022-02" db="EMBL/GenBank/DDBJ databases">
        <title>Atlantic sturgeon de novo genome assembly.</title>
        <authorList>
            <person name="Stock M."/>
            <person name="Klopp C."/>
            <person name="Guiguen Y."/>
            <person name="Cabau C."/>
            <person name="Parinello H."/>
            <person name="Santidrian Yebra-Pimentel E."/>
            <person name="Kuhl H."/>
            <person name="Dirks R.P."/>
            <person name="Guessner J."/>
            <person name="Wuertz S."/>
            <person name="Du K."/>
            <person name="Schartl M."/>
        </authorList>
    </citation>
    <scope>NUCLEOTIDE SEQUENCE</scope>
    <source>
        <strain evidence="14">STURGEONOMICS-FGT-2020</strain>
        <tissue evidence="14">Whole blood</tissue>
    </source>
</reference>
<dbReference type="GO" id="GO:0031966">
    <property type="term" value="C:mitochondrial membrane"/>
    <property type="evidence" value="ECO:0007669"/>
    <property type="project" value="UniProtKB-SubCell"/>
</dbReference>
<comment type="function">
    <text evidence="9">Microtubule-dependent motor protein required for mitochondrion morphology and transport of mitochondria in neuronal cells.</text>
</comment>
<dbReference type="Gene3D" id="3.40.850.10">
    <property type="entry name" value="Kinesin motor domain"/>
    <property type="match status" value="1"/>
</dbReference>
<evidence type="ECO:0000256" key="9">
    <source>
        <dbReference type="ARBA" id="ARBA00054688"/>
    </source>
</evidence>
<protein>
    <recommendedName>
        <fullName evidence="10">Kinesin-like protein 6</fullName>
    </recommendedName>
</protein>
<dbReference type="GO" id="GO:0005524">
    <property type="term" value="F:ATP binding"/>
    <property type="evidence" value="ECO:0007669"/>
    <property type="project" value="UniProtKB-UniRule"/>
</dbReference>
<evidence type="ECO:0000313" key="15">
    <source>
        <dbReference type="Proteomes" id="UP001230051"/>
    </source>
</evidence>
<evidence type="ECO:0000256" key="3">
    <source>
        <dbReference type="ARBA" id="ARBA00022741"/>
    </source>
</evidence>
<evidence type="ECO:0000256" key="4">
    <source>
        <dbReference type="ARBA" id="ARBA00022840"/>
    </source>
</evidence>
<evidence type="ECO:0000256" key="12">
    <source>
        <dbReference type="SAM" id="MobiDB-lite"/>
    </source>
</evidence>
<keyword evidence="2" id="KW-0813">Transport</keyword>
<feature type="domain" description="Kinesin motor" evidence="13">
    <location>
        <begin position="7"/>
        <end position="355"/>
    </location>
</feature>
<dbReference type="GO" id="GO:0008017">
    <property type="term" value="F:microtubule binding"/>
    <property type="evidence" value="ECO:0007669"/>
    <property type="project" value="InterPro"/>
</dbReference>
<dbReference type="InterPro" id="IPR008984">
    <property type="entry name" value="SMAD_FHA_dom_sf"/>
</dbReference>
<evidence type="ECO:0000256" key="8">
    <source>
        <dbReference type="ARBA" id="ARBA00023175"/>
    </source>
</evidence>
<dbReference type="CDD" id="cd22709">
    <property type="entry name" value="FHA_KIF28P"/>
    <property type="match status" value="1"/>
</dbReference>
<feature type="region of interest" description="Disordered" evidence="12">
    <location>
        <begin position="920"/>
        <end position="965"/>
    </location>
</feature>
<dbReference type="PRINTS" id="PR00380">
    <property type="entry name" value="KINESINHEAVY"/>
</dbReference>
<dbReference type="SUPFAM" id="SSF52540">
    <property type="entry name" value="P-loop containing nucleoside triphosphate hydrolases"/>
    <property type="match status" value="1"/>
</dbReference>
<dbReference type="SUPFAM" id="SSF49879">
    <property type="entry name" value="SMAD/FHA domain"/>
    <property type="match status" value="1"/>
</dbReference>
<dbReference type="InterPro" id="IPR036961">
    <property type="entry name" value="Kinesin_motor_dom_sf"/>
</dbReference>
<dbReference type="AlphaFoldDB" id="A0AAD8GCI5"/>
<dbReference type="PROSITE" id="PS50067">
    <property type="entry name" value="KINESIN_MOTOR_2"/>
    <property type="match status" value="1"/>
</dbReference>
<name>A0AAD8GCI5_ACIOX</name>
<comment type="caution">
    <text evidence="14">The sequence shown here is derived from an EMBL/GenBank/DDBJ whole genome shotgun (WGS) entry which is preliminary data.</text>
</comment>
<evidence type="ECO:0000313" key="14">
    <source>
        <dbReference type="EMBL" id="KAK1171873.1"/>
    </source>
</evidence>
<dbReference type="GO" id="GO:0003777">
    <property type="term" value="F:microtubule motor activity"/>
    <property type="evidence" value="ECO:0007669"/>
    <property type="project" value="InterPro"/>
</dbReference>
<sequence length="1051" mass="119391">MAANKDSVKVAVRVRPFNKREKDASSRCIIFMNSNTTTIYDPRNPQNRKTFTFDYAYWSHSDFIKSKNGMLVPGEPNSRYADQRKVYQDLGQGILENSWQGYNATLLAYGQTGSGKSYSMIGNTVNQGIIPAICEELFKEIRENRDSNRQHQVSFSMLEIYNEQVVDLLSKSKAPGGLKVREDQQRGFYVEGLKSVPCESYGQIERLMEQGTRARTTASTNMNACSSRSHMVITIQLKQICTKENLTKQSNINLVDLAGSERQRSSGSEGDRLKEGTAVNLSLTTLGNVISSLADVAVGKKSVHIPYRDSVLTKLLQSALGGNSRTVMIATLSPADICYEETLSTLRYAERTKKIQNQAVINESPSERLVKELKAENSKLLLKLSRLGQDWRRAEDETQGLRQLLAQNELQIQAIQALWQQHLEEARRDWEQQYADVTQERRMMQSFPYILNINEDPQLSGVVKHFIQEGEWELGLSDRASNVITVKGLGILDKHATFTNIDGKVAINPCGEAKVIVNGAPILKGTELQHLDRIILGSNSTYLYIGFPTERRDEDWGRLDYDFFQSELAVAEGFDMDKLGDTSSKNGKANPSVLAVFHDYIKVMPMVTEANQMSQELNKGMEFKLEVKNLAMCDSKGHDLEKEITVKVTHKETKQVWVWSKAQFINRKFLMEELYQRHMEEDTVCVDREKDPFWDPVDCVHLGSAHVWLQSLAFCIKLEEQVEFLNSEGSEEAILQIHLVPCTATGEVLGEDDILIDPTELLGRRFDFQIHIIQVFGVKWLKEITDRGVQIGYSVYNHSHVFYTKCVWNHMNPTLEHKTQFAMLSVSQDFLNYLQTNALVIDLWGLQAGCTEMASSMENVTVTEEGSVIIDDLRTSVFHSTMEMNGNHLPELYSQLTKLEQETELLRAINESLRKENACLKKQLKNTSTKENSKSESKRGNHHRISSSASQPSLLSKRTDSRGSFRRGCDAEFAKALKVFYQSMSSVRRQLQLLRCHRPSEEDDLHGLQLFTEEQTKMLKGFGEQLELCISTLKHDVAAIVKRKRERSGIW</sequence>
<evidence type="ECO:0000256" key="1">
    <source>
        <dbReference type="ARBA" id="ARBA00004318"/>
    </source>
</evidence>
<evidence type="ECO:0000256" key="10">
    <source>
        <dbReference type="ARBA" id="ARBA00079247"/>
    </source>
</evidence>
<dbReference type="InterPro" id="IPR027417">
    <property type="entry name" value="P-loop_NTPase"/>
</dbReference>